<dbReference type="Pfam" id="PF03168">
    <property type="entry name" value="LEA_2"/>
    <property type="match status" value="1"/>
</dbReference>
<evidence type="ECO:0000259" key="7">
    <source>
        <dbReference type="Pfam" id="PF03168"/>
    </source>
</evidence>
<evidence type="ECO:0000256" key="1">
    <source>
        <dbReference type="ARBA" id="ARBA00004167"/>
    </source>
</evidence>
<evidence type="ECO:0000256" key="2">
    <source>
        <dbReference type="ARBA" id="ARBA00022692"/>
    </source>
</evidence>
<feature type="domain" description="Late embryogenesis abundant protein LEA-2 subgroup" evidence="7">
    <location>
        <begin position="125"/>
        <end position="228"/>
    </location>
</feature>
<reference evidence="8" key="1">
    <citation type="submission" date="2019-08" db="EMBL/GenBank/DDBJ databases">
        <title>Reference gene set and small RNA set construction with multiple tissues from Davidia involucrata Baill.</title>
        <authorList>
            <person name="Yang H."/>
            <person name="Zhou C."/>
            <person name="Li G."/>
            <person name="Wang J."/>
            <person name="Gao P."/>
            <person name="Wang M."/>
            <person name="Wang R."/>
            <person name="Zhao Y."/>
        </authorList>
    </citation>
    <scope>NUCLEOTIDE SEQUENCE</scope>
    <source>
        <tissue evidence="8">Mixed with DoveR01_LX</tissue>
    </source>
</reference>
<dbReference type="GO" id="GO:0098542">
    <property type="term" value="P:defense response to other organism"/>
    <property type="evidence" value="ECO:0007669"/>
    <property type="project" value="InterPro"/>
</dbReference>
<accession>A0A5B6YU81</accession>
<dbReference type="PANTHER" id="PTHR31234:SF6">
    <property type="entry name" value="LATE EMBRYOGENESIS ABUNDANT PROTEIN LEA-2 SUBGROUP DOMAIN-CONTAINING PROTEIN"/>
    <property type="match status" value="1"/>
</dbReference>
<gene>
    <name evidence="8" type="ORF">Din_004871</name>
</gene>
<evidence type="ECO:0000256" key="5">
    <source>
        <dbReference type="SAM" id="MobiDB-lite"/>
    </source>
</evidence>
<proteinExistence type="predicted"/>
<dbReference type="EMBL" id="GHES01004871">
    <property type="protein sequence ID" value="MPA35430.1"/>
    <property type="molecule type" value="Transcribed_RNA"/>
</dbReference>
<evidence type="ECO:0000256" key="3">
    <source>
        <dbReference type="ARBA" id="ARBA00022989"/>
    </source>
</evidence>
<dbReference type="PANTHER" id="PTHR31234">
    <property type="entry name" value="LATE EMBRYOGENESIS ABUNDANT (LEA) HYDROXYPROLINE-RICH GLYCOPROTEIN FAMILY"/>
    <property type="match status" value="1"/>
</dbReference>
<organism evidence="8">
    <name type="scientific">Davidia involucrata</name>
    <name type="common">Dove tree</name>
    <dbReference type="NCBI Taxonomy" id="16924"/>
    <lineage>
        <taxon>Eukaryota</taxon>
        <taxon>Viridiplantae</taxon>
        <taxon>Streptophyta</taxon>
        <taxon>Embryophyta</taxon>
        <taxon>Tracheophyta</taxon>
        <taxon>Spermatophyta</taxon>
        <taxon>Magnoliopsida</taxon>
        <taxon>eudicotyledons</taxon>
        <taxon>Gunneridae</taxon>
        <taxon>Pentapetalae</taxon>
        <taxon>asterids</taxon>
        <taxon>Cornales</taxon>
        <taxon>Nyssaceae</taxon>
        <taxon>Davidia</taxon>
    </lineage>
</organism>
<evidence type="ECO:0000256" key="6">
    <source>
        <dbReference type="SAM" id="Phobius"/>
    </source>
</evidence>
<dbReference type="InterPro" id="IPR004864">
    <property type="entry name" value="LEA_2"/>
</dbReference>
<keyword evidence="3 6" id="KW-1133">Transmembrane helix</keyword>
<keyword evidence="2 6" id="KW-0812">Transmembrane</keyword>
<keyword evidence="4 6" id="KW-0472">Membrane</keyword>
<dbReference type="AlphaFoldDB" id="A0A5B6YU81"/>
<evidence type="ECO:0000256" key="4">
    <source>
        <dbReference type="ARBA" id="ARBA00023136"/>
    </source>
</evidence>
<protein>
    <recommendedName>
        <fullName evidence="7">Late embryogenesis abundant protein LEA-2 subgroup domain-containing protein</fullName>
    </recommendedName>
</protein>
<feature type="region of interest" description="Disordered" evidence="5">
    <location>
        <begin position="1"/>
        <end position="51"/>
    </location>
</feature>
<comment type="subcellular location">
    <subcellularLocation>
        <location evidence="1">Membrane</location>
        <topology evidence="1">Single-pass membrane protein</topology>
    </subcellularLocation>
</comment>
<dbReference type="GO" id="GO:0005886">
    <property type="term" value="C:plasma membrane"/>
    <property type="evidence" value="ECO:0007669"/>
    <property type="project" value="TreeGrafter"/>
</dbReference>
<sequence>MTDRVYPSSKPNGTTPATAATTTNGTTKPPPFPAAKSQLYNPTRQRYRPQPKHRHRRSCLCLCCFWSILLLTALLLLAAIASAAVYVLYSPHRPTFTVSALRISQFKVSTTSDDTTHLTSLLNLTISAKNPNKKLTFFYDPITITSMSNQVTIANGSFPSFTSNPKNTTLIRSSLSSSSQIVDVDSVTSLKSDLKKKTGLPLKILVDTKVRVKMEGLKSKKVGIRITCDGIHGQAPKGKSPSIASTSDAKCKVDLRIKIWKWTF</sequence>
<name>A0A5B6YU81_DAVIN</name>
<evidence type="ECO:0000313" key="8">
    <source>
        <dbReference type="EMBL" id="MPA35430.1"/>
    </source>
</evidence>
<feature type="transmembrane region" description="Helical" evidence="6">
    <location>
        <begin position="59"/>
        <end position="89"/>
    </location>
</feature>
<dbReference type="InterPro" id="IPR044839">
    <property type="entry name" value="NDR1-like"/>
</dbReference>
<feature type="compositionally biased region" description="Low complexity" evidence="5">
    <location>
        <begin position="10"/>
        <end position="27"/>
    </location>
</feature>